<dbReference type="PANTHER" id="PTHR41521:SF4">
    <property type="entry name" value="BLR0684 PROTEIN"/>
    <property type="match status" value="1"/>
</dbReference>
<dbReference type="InterPro" id="IPR011008">
    <property type="entry name" value="Dimeric_a/b-barrel"/>
</dbReference>
<dbReference type="EMBL" id="PKUS01000049">
    <property type="protein sequence ID" value="PLW66769.1"/>
    <property type="molecule type" value="Genomic_DNA"/>
</dbReference>
<reference evidence="2 3" key="1">
    <citation type="submission" date="2018-01" db="EMBL/GenBank/DDBJ databases">
        <title>The draft genome sequence of Halioglobus lutimaris HF004.</title>
        <authorList>
            <person name="Du Z.-J."/>
            <person name="Shi M.-J."/>
        </authorList>
    </citation>
    <scope>NUCLEOTIDE SEQUENCE [LARGE SCALE GENOMIC DNA]</scope>
    <source>
        <strain evidence="2 3">HF004</strain>
    </source>
</reference>
<dbReference type="Proteomes" id="UP000235005">
    <property type="component" value="Unassembled WGS sequence"/>
</dbReference>
<gene>
    <name evidence="2" type="ORF">C0039_20165</name>
</gene>
<dbReference type="OrthoDB" id="9806380at2"/>
<evidence type="ECO:0000259" key="1">
    <source>
        <dbReference type="Pfam" id="PF07045"/>
    </source>
</evidence>
<protein>
    <submittedName>
        <fullName evidence="2">DUF1330 domain-containing protein</fullName>
    </submittedName>
</protein>
<dbReference type="Pfam" id="PF07045">
    <property type="entry name" value="DUF1330"/>
    <property type="match status" value="1"/>
</dbReference>
<feature type="domain" description="DUF1330" evidence="1">
    <location>
        <begin position="52"/>
        <end position="146"/>
    </location>
</feature>
<dbReference type="Gene3D" id="3.30.70.100">
    <property type="match status" value="1"/>
</dbReference>
<keyword evidence="3" id="KW-1185">Reference proteome</keyword>
<dbReference type="InterPro" id="IPR010753">
    <property type="entry name" value="DUF1330"/>
</dbReference>
<name>A0A2N5WWZ7_9GAMM</name>
<comment type="caution">
    <text evidence="2">The sequence shown here is derived from an EMBL/GenBank/DDBJ whole genome shotgun (WGS) entry which is preliminary data.</text>
</comment>
<accession>A0A2N5WWZ7</accession>
<evidence type="ECO:0000313" key="3">
    <source>
        <dbReference type="Proteomes" id="UP000235005"/>
    </source>
</evidence>
<sequence length="149" mass="16516">MDAARAFYAGREYSDCKEIRLASGSSNVVLVQGVEDIASSNPVNPQERSSAKGYVVFDVKIYDMKRYQDFMQCIKPTIEAAGGKYLVRGGEHEVIEGDWNPDRLVVFEFPSVNNAEAFYFSDTYQGGAKKIRDECSSGKVVVVEGYTDA</sequence>
<dbReference type="SUPFAM" id="SSF54909">
    <property type="entry name" value="Dimeric alpha+beta barrel"/>
    <property type="match status" value="1"/>
</dbReference>
<proteinExistence type="predicted"/>
<organism evidence="2 3">
    <name type="scientific">Pseudohalioglobus lutimaris</name>
    <dbReference type="NCBI Taxonomy" id="1737061"/>
    <lineage>
        <taxon>Bacteria</taxon>
        <taxon>Pseudomonadati</taxon>
        <taxon>Pseudomonadota</taxon>
        <taxon>Gammaproteobacteria</taxon>
        <taxon>Cellvibrionales</taxon>
        <taxon>Halieaceae</taxon>
        <taxon>Pseudohalioglobus</taxon>
    </lineage>
</organism>
<evidence type="ECO:0000313" key="2">
    <source>
        <dbReference type="EMBL" id="PLW66769.1"/>
    </source>
</evidence>
<dbReference type="AlphaFoldDB" id="A0A2N5WWZ7"/>
<dbReference type="PANTHER" id="PTHR41521">
    <property type="match status" value="1"/>
</dbReference>